<evidence type="ECO:0000256" key="1">
    <source>
        <dbReference type="SAM" id="Phobius"/>
    </source>
</evidence>
<comment type="caution">
    <text evidence="2">The sequence shown here is derived from an EMBL/GenBank/DDBJ whole genome shotgun (WGS) entry which is preliminary data.</text>
</comment>
<evidence type="ECO:0000313" key="2">
    <source>
        <dbReference type="EMBL" id="MEE6263982.1"/>
    </source>
</evidence>
<dbReference type="Proteomes" id="UP001332243">
    <property type="component" value="Unassembled WGS sequence"/>
</dbReference>
<feature type="transmembrane region" description="Helical" evidence="1">
    <location>
        <begin position="65"/>
        <end position="84"/>
    </location>
</feature>
<feature type="transmembrane region" description="Helical" evidence="1">
    <location>
        <begin position="142"/>
        <end position="162"/>
    </location>
</feature>
<feature type="transmembrane region" description="Helical" evidence="1">
    <location>
        <begin position="289"/>
        <end position="306"/>
    </location>
</feature>
<gene>
    <name evidence="2" type="ORF">V1633_36595</name>
</gene>
<feature type="transmembrane region" description="Helical" evidence="1">
    <location>
        <begin position="35"/>
        <end position="53"/>
    </location>
</feature>
<feature type="transmembrane region" description="Helical" evidence="1">
    <location>
        <begin position="207"/>
        <end position="229"/>
    </location>
</feature>
<dbReference type="Pfam" id="PF06772">
    <property type="entry name" value="LtrA"/>
    <property type="match status" value="1"/>
</dbReference>
<accession>A0ABU7S598</accession>
<keyword evidence="3" id="KW-1185">Reference proteome</keyword>
<feature type="transmembrane region" description="Helical" evidence="1">
    <location>
        <begin position="318"/>
        <end position="335"/>
    </location>
</feature>
<sequence length="367" mass="38846">MTQVEIFFDLVFVFTLTQLTRVLEADLTPHGAGRVLLLFGVLWWLYDGYVWLTNHVPPHGTVQKLLLFAGMAGSLIAAVGVPGAFGDTSLVFAVGLLVATVVHLVMFMRSEVRAAIYRLAPFSLGGVSLVIAAAFTDPPWNYLLWAAAFVVQAVLSQVFPTNSWAGGVRQVNISAPHFVERHGLLLILALGESVVAIGMGVEVTHLTPGVVGMVVLALALPVALWWSYFTGLRTAEHTLAGTDPVRRTRLAERAYLYAHIPILLGIIVAAAAVHGVIGHPGGPAGRPAALTLACGVALFLLGLAGFRHTLRIRPPRSALVAAAVVLATVPVGSLVSAVLELGLVIVVVTVMVVFDQVGQGSFRSGNR</sequence>
<evidence type="ECO:0000313" key="3">
    <source>
        <dbReference type="Proteomes" id="UP001332243"/>
    </source>
</evidence>
<dbReference type="EMBL" id="JAZGQK010000048">
    <property type="protein sequence ID" value="MEE6263982.1"/>
    <property type="molecule type" value="Genomic_DNA"/>
</dbReference>
<feature type="transmembrane region" description="Helical" evidence="1">
    <location>
        <begin position="183"/>
        <end position="201"/>
    </location>
</feature>
<feature type="transmembrane region" description="Helical" evidence="1">
    <location>
        <begin position="90"/>
        <end position="108"/>
    </location>
</feature>
<keyword evidence="1" id="KW-1133">Transmembrane helix</keyword>
<dbReference type="RefSeq" id="WP_331218774.1">
    <property type="nucleotide sequence ID" value="NZ_JAZGQK010000048.1"/>
</dbReference>
<dbReference type="PANTHER" id="PTHR36840">
    <property type="entry name" value="BLL5714 PROTEIN"/>
    <property type="match status" value="1"/>
</dbReference>
<feature type="transmembrane region" description="Helical" evidence="1">
    <location>
        <begin position="254"/>
        <end position="277"/>
    </location>
</feature>
<dbReference type="PANTHER" id="PTHR36840:SF1">
    <property type="entry name" value="BLL5714 PROTEIN"/>
    <property type="match status" value="1"/>
</dbReference>
<keyword evidence="1" id="KW-0812">Transmembrane</keyword>
<feature type="transmembrane region" description="Helical" evidence="1">
    <location>
        <begin position="115"/>
        <end position="136"/>
    </location>
</feature>
<dbReference type="InterPro" id="IPR010640">
    <property type="entry name" value="Low_temperature_requirement_A"/>
</dbReference>
<protein>
    <submittedName>
        <fullName evidence="2">Low temperature requirement protein A</fullName>
    </submittedName>
</protein>
<proteinExistence type="predicted"/>
<keyword evidence="1" id="KW-0472">Membrane</keyword>
<organism evidence="2 3">
    <name type="scientific">Plantactinospora sonchi</name>
    <dbReference type="NCBI Taxonomy" id="1544735"/>
    <lineage>
        <taxon>Bacteria</taxon>
        <taxon>Bacillati</taxon>
        <taxon>Actinomycetota</taxon>
        <taxon>Actinomycetes</taxon>
        <taxon>Micromonosporales</taxon>
        <taxon>Micromonosporaceae</taxon>
        <taxon>Plantactinospora</taxon>
    </lineage>
</organism>
<name>A0ABU7S598_9ACTN</name>
<reference evidence="2 3" key="1">
    <citation type="submission" date="2024-01" db="EMBL/GenBank/DDBJ databases">
        <title>Genome insights into Plantactinospora sonchi sp. nov.</title>
        <authorList>
            <person name="Wang L."/>
        </authorList>
    </citation>
    <scope>NUCLEOTIDE SEQUENCE [LARGE SCALE GENOMIC DNA]</scope>
    <source>
        <strain evidence="2 3">NEAU-QY2</strain>
    </source>
</reference>